<dbReference type="AlphaFoldDB" id="A0A2M6WTT6"/>
<evidence type="ECO:0000313" key="1">
    <source>
        <dbReference type="EMBL" id="PIT96204.1"/>
    </source>
</evidence>
<organism evidence="1 2">
    <name type="scientific">Candidatus Falkowbacteria bacterium CG10_big_fil_rev_8_21_14_0_10_37_14</name>
    <dbReference type="NCBI Taxonomy" id="1974561"/>
    <lineage>
        <taxon>Bacteria</taxon>
        <taxon>Candidatus Falkowiibacteriota</taxon>
    </lineage>
</organism>
<proteinExistence type="predicted"/>
<dbReference type="EMBL" id="PFAM01000011">
    <property type="protein sequence ID" value="PIT96204.1"/>
    <property type="molecule type" value="Genomic_DNA"/>
</dbReference>
<sequence length="115" mass="13834">MLILREPAAWQYKLFGPIFWIIRTVLRNKNRNSISLADDETLGFSVKQLKQLLANFSNLELRLTSYLYKYYYNFLLLLRKLLGKPIKESVNIKTFLKRIDNFIKKLPVIRNYCWD</sequence>
<protein>
    <submittedName>
        <fullName evidence="1">Uncharacterized protein</fullName>
    </submittedName>
</protein>
<dbReference type="Proteomes" id="UP000228533">
    <property type="component" value="Unassembled WGS sequence"/>
</dbReference>
<name>A0A2M6WTT6_9BACT</name>
<accession>A0A2M6WTT6</accession>
<comment type="caution">
    <text evidence="1">The sequence shown here is derived from an EMBL/GenBank/DDBJ whole genome shotgun (WGS) entry which is preliminary data.</text>
</comment>
<reference evidence="2" key="1">
    <citation type="submission" date="2017-09" db="EMBL/GenBank/DDBJ databases">
        <title>Depth-based differentiation of microbial function through sediment-hosted aquifers and enrichment of novel symbionts in the deep terrestrial subsurface.</title>
        <authorList>
            <person name="Probst A.J."/>
            <person name="Ladd B."/>
            <person name="Jarett J.K."/>
            <person name="Geller-Mcgrath D.E."/>
            <person name="Sieber C.M.K."/>
            <person name="Emerson J.B."/>
            <person name="Anantharaman K."/>
            <person name="Thomas B.C."/>
            <person name="Malmstrom R."/>
            <person name="Stieglmeier M."/>
            <person name="Klingl A."/>
            <person name="Woyke T."/>
            <person name="Ryan C.M."/>
            <person name="Banfield J.F."/>
        </authorList>
    </citation>
    <scope>NUCLEOTIDE SEQUENCE [LARGE SCALE GENOMIC DNA]</scope>
</reference>
<gene>
    <name evidence="1" type="ORF">COT94_01630</name>
</gene>
<evidence type="ECO:0000313" key="2">
    <source>
        <dbReference type="Proteomes" id="UP000228533"/>
    </source>
</evidence>